<feature type="compositionally biased region" description="Basic residues" evidence="1">
    <location>
        <begin position="29"/>
        <end position="39"/>
    </location>
</feature>
<organism evidence="2 3">
    <name type="scientific">Bacteroides caccae</name>
    <dbReference type="NCBI Taxonomy" id="47678"/>
    <lineage>
        <taxon>Bacteria</taxon>
        <taxon>Pseudomonadati</taxon>
        <taxon>Bacteroidota</taxon>
        <taxon>Bacteroidia</taxon>
        <taxon>Bacteroidales</taxon>
        <taxon>Bacteroidaceae</taxon>
        <taxon>Bacteroides</taxon>
    </lineage>
</organism>
<gene>
    <name evidence="2" type="ORF">F2Y31_19490</name>
</gene>
<comment type="caution">
    <text evidence="2">The sequence shown here is derived from an EMBL/GenBank/DDBJ whole genome shotgun (WGS) entry which is preliminary data.</text>
</comment>
<protein>
    <submittedName>
        <fullName evidence="2">Uncharacterized protein</fullName>
    </submittedName>
</protein>
<feature type="region of interest" description="Disordered" evidence="1">
    <location>
        <begin position="1"/>
        <end position="64"/>
    </location>
</feature>
<evidence type="ECO:0000313" key="2">
    <source>
        <dbReference type="EMBL" id="KAA5495178.1"/>
    </source>
</evidence>
<dbReference type="Proteomes" id="UP000368418">
    <property type="component" value="Unassembled WGS sequence"/>
</dbReference>
<dbReference type="RefSeq" id="WP_044130147.1">
    <property type="nucleotide sequence ID" value="NZ_CACRTB010000024.1"/>
</dbReference>
<dbReference type="EMBL" id="VVYD01000025">
    <property type="protein sequence ID" value="KAA5495178.1"/>
    <property type="molecule type" value="Genomic_DNA"/>
</dbReference>
<dbReference type="AlphaFoldDB" id="A0A9P4A3J3"/>
<accession>A0A9P4A3J3</accession>
<name>A0A9P4A3J3_9BACE</name>
<sequence length="97" mass="10805">MFHRLSSCFTAGGKAGGGKTGKSEEKARKSTGLKRRKRAGTHEWQAPGQEKTAGTPRNRQGENRIMQSCERAVFSPRFLVPLYKTGRRFYMGDVLTA</sequence>
<reference evidence="2 3" key="1">
    <citation type="journal article" date="2019" name="Nat. Med.">
        <title>A library of human gut bacterial isolates paired with longitudinal multiomics data enables mechanistic microbiome research.</title>
        <authorList>
            <person name="Poyet M."/>
            <person name="Groussin M."/>
            <person name="Gibbons S.M."/>
            <person name="Avila-Pacheco J."/>
            <person name="Jiang X."/>
            <person name="Kearney S.M."/>
            <person name="Perrotta A.R."/>
            <person name="Berdy B."/>
            <person name="Zhao S."/>
            <person name="Lieberman T.D."/>
            <person name="Swanson P.K."/>
            <person name="Smith M."/>
            <person name="Roesemann S."/>
            <person name="Alexander J.E."/>
            <person name="Rich S.A."/>
            <person name="Livny J."/>
            <person name="Vlamakis H."/>
            <person name="Clish C."/>
            <person name="Bullock K."/>
            <person name="Deik A."/>
            <person name="Scott J."/>
            <person name="Pierce K.A."/>
            <person name="Xavier R.J."/>
            <person name="Alm E.J."/>
        </authorList>
    </citation>
    <scope>NUCLEOTIDE SEQUENCE [LARGE SCALE GENOMIC DNA]</scope>
    <source>
        <strain evidence="2 3">BIOML-A19</strain>
    </source>
</reference>
<evidence type="ECO:0000256" key="1">
    <source>
        <dbReference type="SAM" id="MobiDB-lite"/>
    </source>
</evidence>
<proteinExistence type="predicted"/>
<evidence type="ECO:0000313" key="3">
    <source>
        <dbReference type="Proteomes" id="UP000368418"/>
    </source>
</evidence>